<keyword evidence="3" id="KW-1185">Reference proteome</keyword>
<evidence type="ECO:0000313" key="3">
    <source>
        <dbReference type="Proteomes" id="UP001497512"/>
    </source>
</evidence>
<protein>
    <submittedName>
        <fullName evidence="2">Uncharacterized protein</fullName>
    </submittedName>
</protein>
<feature type="compositionally biased region" description="Polar residues" evidence="1">
    <location>
        <begin position="154"/>
        <end position="164"/>
    </location>
</feature>
<evidence type="ECO:0000256" key="1">
    <source>
        <dbReference type="SAM" id="MobiDB-lite"/>
    </source>
</evidence>
<name>A0ABP0TF57_9BRYO</name>
<proteinExistence type="predicted"/>
<evidence type="ECO:0000313" key="2">
    <source>
        <dbReference type="EMBL" id="CAK9195031.1"/>
    </source>
</evidence>
<sequence>MEMQLRKPSYERQLLPCLPVEASHVDNKTLLCKICEAEEEAIAQMNQEHFAAIEESVEICCLCNPRFSSLPTTKSHHKSCTRRDRPAAKPAGCSLAANSVLDKGLVPPGPVAGTSHAFATEYQHAECIYRSSTGSRSPTRGSPRATPERRSHGSRSPTRASPQATPERRSHGSRSPTRESPQPTPERTSPGRRPSEGMPMSFVCGCHSSGEGRGISWKTCGCVMFLSSTLPRILSKLWK</sequence>
<feature type="compositionally biased region" description="Polar residues" evidence="1">
    <location>
        <begin position="173"/>
        <end position="187"/>
    </location>
</feature>
<feature type="compositionally biased region" description="Low complexity" evidence="1">
    <location>
        <begin position="130"/>
        <end position="144"/>
    </location>
</feature>
<dbReference type="EMBL" id="OZ019902">
    <property type="protein sequence ID" value="CAK9195031.1"/>
    <property type="molecule type" value="Genomic_DNA"/>
</dbReference>
<feature type="region of interest" description="Disordered" evidence="1">
    <location>
        <begin position="129"/>
        <end position="198"/>
    </location>
</feature>
<organism evidence="2 3">
    <name type="scientific">Sphagnum troendelagicum</name>
    <dbReference type="NCBI Taxonomy" id="128251"/>
    <lineage>
        <taxon>Eukaryota</taxon>
        <taxon>Viridiplantae</taxon>
        <taxon>Streptophyta</taxon>
        <taxon>Embryophyta</taxon>
        <taxon>Bryophyta</taxon>
        <taxon>Sphagnophytina</taxon>
        <taxon>Sphagnopsida</taxon>
        <taxon>Sphagnales</taxon>
        <taxon>Sphagnaceae</taxon>
        <taxon>Sphagnum</taxon>
    </lineage>
</organism>
<gene>
    <name evidence="2" type="ORF">CSSPTR1EN2_LOCUS2821</name>
</gene>
<accession>A0ABP0TF57</accession>
<dbReference type="Proteomes" id="UP001497512">
    <property type="component" value="Chromosome 10"/>
</dbReference>
<reference evidence="2" key="1">
    <citation type="submission" date="2024-02" db="EMBL/GenBank/DDBJ databases">
        <authorList>
            <consortium name="ELIXIR-Norway"/>
            <consortium name="Elixir Norway"/>
        </authorList>
    </citation>
    <scope>NUCLEOTIDE SEQUENCE</scope>
</reference>